<evidence type="ECO:0000313" key="1">
    <source>
        <dbReference type="EMBL" id="GII28460.1"/>
    </source>
</evidence>
<dbReference type="EMBL" id="BOOO01000009">
    <property type="protein sequence ID" value="GII28460.1"/>
    <property type="molecule type" value="Genomic_DNA"/>
</dbReference>
<dbReference type="Proteomes" id="UP000650628">
    <property type="component" value="Unassembled WGS sequence"/>
</dbReference>
<name>A0A8J3X5F4_9ACTN</name>
<evidence type="ECO:0000313" key="2">
    <source>
        <dbReference type="Proteomes" id="UP000650628"/>
    </source>
</evidence>
<proteinExistence type="predicted"/>
<keyword evidence="2" id="KW-1185">Reference proteome</keyword>
<reference evidence="1 2" key="1">
    <citation type="submission" date="2021-01" db="EMBL/GenBank/DDBJ databases">
        <title>Whole genome shotgun sequence of Planotetraspora mira NBRC 15435.</title>
        <authorList>
            <person name="Komaki H."/>
            <person name="Tamura T."/>
        </authorList>
    </citation>
    <scope>NUCLEOTIDE SEQUENCE [LARGE SCALE GENOMIC DNA]</scope>
    <source>
        <strain evidence="1 2">NBRC 15435</strain>
    </source>
</reference>
<organism evidence="1 2">
    <name type="scientific">Planotetraspora mira</name>
    <dbReference type="NCBI Taxonomy" id="58121"/>
    <lineage>
        <taxon>Bacteria</taxon>
        <taxon>Bacillati</taxon>
        <taxon>Actinomycetota</taxon>
        <taxon>Actinomycetes</taxon>
        <taxon>Streptosporangiales</taxon>
        <taxon>Streptosporangiaceae</taxon>
        <taxon>Planotetraspora</taxon>
    </lineage>
</organism>
<comment type="caution">
    <text evidence="1">The sequence shown here is derived from an EMBL/GenBank/DDBJ whole genome shotgun (WGS) entry which is preliminary data.</text>
</comment>
<dbReference type="AlphaFoldDB" id="A0A8J3X5F4"/>
<sequence>MAKTVIMSFAADWLTTNCPVCGLPSKPQYVIVIFRRSPGDTGQPECHECGTSARETFWTFAENFGGPAGVGEGDGVGVLGAGGEGETDASVWKAAGAGVTAWVPPQAVRPRTATVTIADLGFHMDDIRAEYLRDASPRRLSGVPGAGPSRSRGDFAGAFLVKTSRTCSMPRYSSGHRIEHGFGRRLGR</sequence>
<protein>
    <submittedName>
        <fullName evidence="1">Uncharacterized protein</fullName>
    </submittedName>
</protein>
<accession>A0A8J3X5F4</accession>
<gene>
    <name evidence="1" type="ORF">Pmi06nite_19020</name>
</gene>